<dbReference type="InterPro" id="IPR001841">
    <property type="entry name" value="Znf_RING"/>
</dbReference>
<accession>A0A9W8G694</accession>
<dbReference type="Proteomes" id="UP001151518">
    <property type="component" value="Unassembled WGS sequence"/>
</dbReference>
<evidence type="ECO:0000313" key="8">
    <source>
        <dbReference type="Proteomes" id="UP001151518"/>
    </source>
</evidence>
<proteinExistence type="predicted"/>
<dbReference type="AlphaFoldDB" id="A0A9W8G694"/>
<dbReference type="GO" id="GO:0008270">
    <property type="term" value="F:zinc ion binding"/>
    <property type="evidence" value="ECO:0007669"/>
    <property type="project" value="UniProtKB-KW"/>
</dbReference>
<keyword evidence="5" id="KW-0812">Transmembrane</keyword>
<feature type="domain" description="RING-type" evidence="6">
    <location>
        <begin position="104"/>
        <end position="145"/>
    </location>
</feature>
<evidence type="ECO:0000313" key="7">
    <source>
        <dbReference type="EMBL" id="KAJ2677105.1"/>
    </source>
</evidence>
<feature type="transmembrane region" description="Helical" evidence="5">
    <location>
        <begin position="16"/>
        <end position="39"/>
    </location>
</feature>
<evidence type="ECO:0000256" key="1">
    <source>
        <dbReference type="ARBA" id="ARBA00022723"/>
    </source>
</evidence>
<dbReference type="EMBL" id="JANBTW010000035">
    <property type="protein sequence ID" value="KAJ2677105.1"/>
    <property type="molecule type" value="Genomic_DNA"/>
</dbReference>
<dbReference type="GO" id="GO:0005634">
    <property type="term" value="C:nucleus"/>
    <property type="evidence" value="ECO:0007669"/>
    <property type="project" value="TreeGrafter"/>
</dbReference>
<keyword evidence="2 4" id="KW-0863">Zinc-finger</keyword>
<evidence type="ECO:0000256" key="2">
    <source>
        <dbReference type="ARBA" id="ARBA00022771"/>
    </source>
</evidence>
<keyword evidence="1" id="KW-0479">Metal-binding</keyword>
<evidence type="ECO:0000256" key="5">
    <source>
        <dbReference type="SAM" id="Phobius"/>
    </source>
</evidence>
<dbReference type="SMART" id="SM00184">
    <property type="entry name" value="RING"/>
    <property type="match status" value="1"/>
</dbReference>
<protein>
    <recommendedName>
        <fullName evidence="6">RING-type domain-containing protein</fullName>
    </recommendedName>
</protein>
<dbReference type="GO" id="GO:0006511">
    <property type="term" value="P:ubiquitin-dependent protein catabolic process"/>
    <property type="evidence" value="ECO:0007669"/>
    <property type="project" value="TreeGrafter"/>
</dbReference>
<keyword evidence="3" id="KW-0862">Zinc</keyword>
<dbReference type="PANTHER" id="PTHR45931">
    <property type="entry name" value="SI:CH211-59O9.10"/>
    <property type="match status" value="1"/>
</dbReference>
<evidence type="ECO:0000256" key="4">
    <source>
        <dbReference type="PROSITE-ProRule" id="PRU00175"/>
    </source>
</evidence>
<dbReference type="InterPro" id="IPR013083">
    <property type="entry name" value="Znf_RING/FYVE/PHD"/>
</dbReference>
<organism evidence="7 8">
    <name type="scientific">Coemansia spiralis</name>
    <dbReference type="NCBI Taxonomy" id="417178"/>
    <lineage>
        <taxon>Eukaryota</taxon>
        <taxon>Fungi</taxon>
        <taxon>Fungi incertae sedis</taxon>
        <taxon>Zoopagomycota</taxon>
        <taxon>Kickxellomycotina</taxon>
        <taxon>Kickxellomycetes</taxon>
        <taxon>Kickxellales</taxon>
        <taxon>Kickxellaceae</taxon>
        <taxon>Coemansia</taxon>
    </lineage>
</organism>
<evidence type="ECO:0000256" key="3">
    <source>
        <dbReference type="ARBA" id="ARBA00022833"/>
    </source>
</evidence>
<keyword evidence="5" id="KW-0472">Membrane</keyword>
<dbReference type="GO" id="GO:0061630">
    <property type="term" value="F:ubiquitin protein ligase activity"/>
    <property type="evidence" value="ECO:0007669"/>
    <property type="project" value="TreeGrafter"/>
</dbReference>
<dbReference type="SUPFAM" id="SSF57850">
    <property type="entry name" value="RING/U-box"/>
    <property type="match status" value="1"/>
</dbReference>
<dbReference type="OrthoDB" id="8062037at2759"/>
<dbReference type="PANTHER" id="PTHR45931:SF3">
    <property type="entry name" value="RING ZINC FINGER-CONTAINING PROTEIN"/>
    <property type="match status" value="1"/>
</dbReference>
<name>A0A9W8G694_9FUNG</name>
<dbReference type="PROSITE" id="PS50089">
    <property type="entry name" value="ZF_RING_2"/>
    <property type="match status" value="1"/>
</dbReference>
<dbReference type="InterPro" id="IPR051834">
    <property type="entry name" value="RING_finger_E3_ligase"/>
</dbReference>
<gene>
    <name evidence="7" type="ORF">GGI25_003325</name>
</gene>
<sequence length="160" mass="17998">MSPSTNMPDEPSNKTFYGLFAGLTAFIVTVVVVVSIMFVKRHNVRTRERLELEQRIEFLRRHRENMLVAIESGLKHSHLSMDQIKGLPRRELAKETLGGTGGACGICLADYCAGDQVIDLPCKHFFHGLCVEPWLSINDKCPFCNQHVVEQRETAKGESP</sequence>
<reference evidence="7" key="1">
    <citation type="submission" date="2022-07" db="EMBL/GenBank/DDBJ databases">
        <title>Phylogenomic reconstructions and comparative analyses of Kickxellomycotina fungi.</title>
        <authorList>
            <person name="Reynolds N.K."/>
            <person name="Stajich J.E."/>
            <person name="Barry K."/>
            <person name="Grigoriev I.V."/>
            <person name="Crous P."/>
            <person name="Smith M.E."/>
        </authorList>
    </citation>
    <scope>NUCLEOTIDE SEQUENCE</scope>
    <source>
        <strain evidence="7">NRRL 3115</strain>
    </source>
</reference>
<dbReference type="Pfam" id="PF13639">
    <property type="entry name" value="zf-RING_2"/>
    <property type="match status" value="1"/>
</dbReference>
<keyword evidence="5" id="KW-1133">Transmembrane helix</keyword>
<evidence type="ECO:0000259" key="6">
    <source>
        <dbReference type="PROSITE" id="PS50089"/>
    </source>
</evidence>
<dbReference type="Gene3D" id="3.30.40.10">
    <property type="entry name" value="Zinc/RING finger domain, C3HC4 (zinc finger)"/>
    <property type="match status" value="1"/>
</dbReference>
<comment type="caution">
    <text evidence="7">The sequence shown here is derived from an EMBL/GenBank/DDBJ whole genome shotgun (WGS) entry which is preliminary data.</text>
</comment>